<gene>
    <name evidence="5" type="ORF">PYW07_007711</name>
</gene>
<sequence length="1470" mass="159725">MSKLVLVIFSLFGLINGSVAQGVVQEGYCDYSISVVEEFNVNAYLGVWYDIESLPSSFQDGACNTATYSLNSATSQLNVQNTQIKNGIMGYSIGTASAQAGAGTSAKFDVTFGSGAPPAPYWVLDTDYETFALVYSCRNITGENRKTVNSWKLGRKKGPLPIEATTKINEILEKVGLKDDTFVKRDHSEEACTYFADFEGPCPTVAGQADFDVERYLGTWYEVARYPQTAQTGQCNRAVYAASATDGVYSVLNSQVTNEALLTMSGEARATDQSGVLAVTFTVGGEVRNQNLHILATDYENYALAYSCADIGGGRHRIGSWELRKNFNPLSEESVNAINTAMADANLAKPLYQTTSQTSAACFFYPEFPPNPEVIELPGQCDTSITGVADFDVKKYLGTWYEVARYPQTAQTGQCNRAVYAAGATDGVYSVLNSQVTNEALLTISGEARATDQSGVLAVTFTVGGEVRNQNLHILATDYENYALAYSCTNIDGNKRRVGSWKLSKSLGPLSDQANNAINAVISETQGLRADLYQTTSQTSAACFYYPVFPPNPEVIEFSGQCDTSITGVADFDVERYLGTWYEVARYPQTAQTGQCNRAVYAVGATDGVYSVLNSQVTNEALLTMSGEARATDQSGVLAVTFTVGGEVRTENLHILATDYETYALAYSCINIDGNKRRVGSWKLSKSLGPLSDQANNAINAVISETQGLRADLYQTTSQTSAACFYYPVFPPNPEVIEFSGQCDTSITGVADFDVERYLGTWYEVARYPQTAQTGQCNRAVYAVGATDGVYSVLNSQVTNEALLTMSGEARATDQSGVLAVTFTVGGEVRTENLHILATDYETYALAYSCINIDGDKRRVGSWKLSKSLGPLSDQANNAINAVISETQGLRADLYQTTSQTSAACFYYPVFPENPDVIELPGQCDTSISGVADFDVNRYLGTWYEVARYPQTAQTGQCNRAVYAAGATDGVYSVLNSQVTNEALLTMSGEARATDQSGVLAVTFTVGGEVRTENLHILATDYETYALAYSCINIDGDKRRVGSWKLSKSLGPLSDQANNAINAVISETQGLRADLYQTTSQTSAACFYYPEIPENPVVIELPGQCDTSISGVADFDVNRYLGTWYEVARYPQTAQTGQCNRAVYAAGATDGVYSVQNSQVTNEALLTMSGEARATDQSGVLAVTFTVGGEVRTQNLHVLATDYESFALAYSCANINETTQRVGSWKLSRNLGPLSEEATIAINAAINKTQGLRPDLYQETQQTDNACWYYPVQSASLPVIIPGQCDTAISGVPNIDLTKFANGSVWYQISRYSPVGERSCIGDRLTLAGAYINVNSIELNGAEATRTEGIARLSVNETGKFDLELTDSDKVEIYVLRTDYDNYAIAYTCENEGATQRKIGVWLLSRTRTWPNAVNSTLQALINDRREITDRPGYFKPIPQQDDCPDPNSAFLFRSSIIVIFVCTVLQLVW</sequence>
<dbReference type="PANTHER" id="PTHR10612">
    <property type="entry name" value="APOLIPOPROTEIN D"/>
    <property type="match status" value="1"/>
</dbReference>
<dbReference type="InterPro" id="IPR012674">
    <property type="entry name" value="Calycin"/>
</dbReference>
<feature type="domain" description="Lipocalin/cytosolic fatty-acid binding" evidence="3">
    <location>
        <begin position="46"/>
        <end position="188"/>
    </location>
</feature>
<keyword evidence="2" id="KW-0732">Signal</keyword>
<dbReference type="InterPro" id="IPR000566">
    <property type="entry name" value="Lipocln_cytosolic_FA-bd_dom"/>
</dbReference>
<feature type="domain" description="Lipocalin/cytosolic fatty-acid binding" evidence="4">
    <location>
        <begin position="1115"/>
        <end position="1229"/>
    </location>
</feature>
<dbReference type="Proteomes" id="UP001231518">
    <property type="component" value="Chromosome 20"/>
</dbReference>
<reference evidence="5" key="1">
    <citation type="submission" date="2023-03" db="EMBL/GenBank/DDBJ databases">
        <title>Chromosome-level genomes of two armyworms, Mythimna separata and Mythimna loreyi, provide insights into the biosynthesis and reception of sex pheromones.</title>
        <authorList>
            <person name="Zhao H."/>
        </authorList>
    </citation>
    <scope>NUCLEOTIDE SEQUENCE</scope>
    <source>
        <strain evidence="5">BeijingLab</strain>
        <tissue evidence="5">Pupa</tissue>
    </source>
</reference>
<feature type="domain" description="Lipocalin/cytosolic fatty-acid binding" evidence="3">
    <location>
        <begin position="1305"/>
        <end position="1413"/>
    </location>
</feature>
<comment type="caution">
    <text evidence="5">The sequence shown here is derived from an EMBL/GenBank/DDBJ whole genome shotgun (WGS) entry which is preliminary data.</text>
</comment>
<dbReference type="PANTHER" id="PTHR10612:SF34">
    <property type="entry name" value="APOLIPOPROTEIN D"/>
    <property type="match status" value="1"/>
</dbReference>
<dbReference type="InterPro" id="IPR003057">
    <property type="entry name" value="Invtbrt_color"/>
</dbReference>
<feature type="domain" description="Lipocalin/cytosolic fatty-acid binding" evidence="4">
    <location>
        <begin position="753"/>
        <end position="845"/>
    </location>
</feature>
<feature type="domain" description="Lipocalin/cytosolic fatty-acid binding" evidence="4">
    <location>
        <begin position="572"/>
        <end position="666"/>
    </location>
</feature>
<keyword evidence="6" id="KW-1185">Reference proteome</keyword>
<evidence type="ECO:0000259" key="4">
    <source>
        <dbReference type="Pfam" id="PF08212"/>
    </source>
</evidence>
<protein>
    <recommendedName>
        <fullName evidence="3 4">Lipocalin/cytosolic fatty-acid binding domain-containing protein</fullName>
    </recommendedName>
</protein>
<dbReference type="GO" id="GO:0005737">
    <property type="term" value="C:cytoplasm"/>
    <property type="evidence" value="ECO:0007669"/>
    <property type="project" value="TreeGrafter"/>
</dbReference>
<feature type="domain" description="Lipocalin/cytosolic fatty-acid binding" evidence="4">
    <location>
        <begin position="391"/>
        <end position="485"/>
    </location>
</feature>
<evidence type="ECO:0000313" key="5">
    <source>
        <dbReference type="EMBL" id="KAJ8723731.1"/>
    </source>
</evidence>
<dbReference type="Pfam" id="PF08212">
    <property type="entry name" value="Lipocalin_2"/>
    <property type="match status" value="5"/>
</dbReference>
<dbReference type="Gene3D" id="2.40.128.20">
    <property type="match status" value="8"/>
</dbReference>
<dbReference type="GO" id="GO:0006629">
    <property type="term" value="P:lipid metabolic process"/>
    <property type="evidence" value="ECO:0007669"/>
    <property type="project" value="TreeGrafter"/>
</dbReference>
<name>A0AAD7YNV9_MYTSE</name>
<dbReference type="Pfam" id="PF00061">
    <property type="entry name" value="Lipocalin"/>
    <property type="match status" value="3"/>
</dbReference>
<accession>A0AAD7YNV9</accession>
<feature type="domain" description="Lipocalin/cytosolic fatty-acid binding" evidence="4">
    <location>
        <begin position="934"/>
        <end position="1026"/>
    </location>
</feature>
<feature type="chain" id="PRO_5042090588" description="Lipocalin/cytosolic fatty-acid binding domain-containing protein" evidence="2">
    <location>
        <begin position="21"/>
        <end position="1470"/>
    </location>
</feature>
<evidence type="ECO:0000259" key="3">
    <source>
        <dbReference type="Pfam" id="PF00061"/>
    </source>
</evidence>
<dbReference type="GO" id="GO:0000302">
    <property type="term" value="P:response to reactive oxygen species"/>
    <property type="evidence" value="ECO:0007669"/>
    <property type="project" value="TreeGrafter"/>
</dbReference>
<evidence type="ECO:0000256" key="2">
    <source>
        <dbReference type="SAM" id="SignalP"/>
    </source>
</evidence>
<dbReference type="GO" id="GO:0031409">
    <property type="term" value="F:pigment binding"/>
    <property type="evidence" value="ECO:0007669"/>
    <property type="project" value="InterPro"/>
</dbReference>
<dbReference type="PRINTS" id="PR01273">
    <property type="entry name" value="INVTBRTCOLOR"/>
</dbReference>
<dbReference type="InterPro" id="IPR022272">
    <property type="entry name" value="Lipocalin_CS"/>
</dbReference>
<organism evidence="5 6">
    <name type="scientific">Mythimna separata</name>
    <name type="common">Oriental armyworm</name>
    <name type="synonym">Pseudaletia separata</name>
    <dbReference type="NCBI Taxonomy" id="271217"/>
    <lineage>
        <taxon>Eukaryota</taxon>
        <taxon>Metazoa</taxon>
        <taxon>Ecdysozoa</taxon>
        <taxon>Arthropoda</taxon>
        <taxon>Hexapoda</taxon>
        <taxon>Insecta</taxon>
        <taxon>Pterygota</taxon>
        <taxon>Neoptera</taxon>
        <taxon>Endopterygota</taxon>
        <taxon>Lepidoptera</taxon>
        <taxon>Glossata</taxon>
        <taxon>Ditrysia</taxon>
        <taxon>Noctuoidea</taxon>
        <taxon>Noctuidae</taxon>
        <taxon>Noctuinae</taxon>
        <taxon>Hadenini</taxon>
        <taxon>Mythimna</taxon>
    </lineage>
</organism>
<keyword evidence="1" id="KW-1015">Disulfide bond</keyword>
<dbReference type="SUPFAM" id="SSF50814">
    <property type="entry name" value="Lipocalins"/>
    <property type="match status" value="8"/>
</dbReference>
<feature type="signal peptide" evidence="2">
    <location>
        <begin position="1"/>
        <end position="20"/>
    </location>
</feature>
<evidence type="ECO:0000313" key="6">
    <source>
        <dbReference type="Proteomes" id="UP001231518"/>
    </source>
</evidence>
<dbReference type="PROSITE" id="PS00213">
    <property type="entry name" value="LIPOCALIN"/>
    <property type="match status" value="6"/>
</dbReference>
<evidence type="ECO:0000256" key="1">
    <source>
        <dbReference type="ARBA" id="ARBA00023157"/>
    </source>
</evidence>
<dbReference type="EMBL" id="JARGEI010000011">
    <property type="protein sequence ID" value="KAJ8723731.1"/>
    <property type="molecule type" value="Genomic_DNA"/>
</dbReference>
<feature type="domain" description="Lipocalin/cytosolic fatty-acid binding" evidence="3">
    <location>
        <begin position="218"/>
        <end position="321"/>
    </location>
</feature>
<dbReference type="CDD" id="cd00301">
    <property type="entry name" value="lipocalin_FABP"/>
    <property type="match status" value="1"/>
</dbReference>
<proteinExistence type="predicted"/>